<reference evidence="1" key="1">
    <citation type="submission" date="2022-01" db="EMBL/GenBank/DDBJ databases">
        <title>Genetic Characterization of Carbapenem-resistant Citrobacter spp. from China: a multicenter study.</title>
        <authorList>
            <person name="Ye L."/>
        </authorList>
    </citation>
    <scope>NUCLEOTIDE SEQUENCE</scope>
    <source>
        <strain evidence="1">IR5464</strain>
    </source>
</reference>
<organism evidence="1 2">
    <name type="scientific">Citrobacter portucalensis</name>
    <dbReference type="NCBI Taxonomy" id="1639133"/>
    <lineage>
        <taxon>Bacteria</taxon>
        <taxon>Pseudomonadati</taxon>
        <taxon>Pseudomonadota</taxon>
        <taxon>Gammaproteobacteria</taxon>
        <taxon>Enterobacterales</taxon>
        <taxon>Enterobacteriaceae</taxon>
        <taxon>Citrobacter</taxon>
        <taxon>Citrobacter freundii complex</taxon>
    </lineage>
</organism>
<gene>
    <name evidence="1" type="ORF">L2102_12665</name>
</gene>
<name>A0AAJ1JP73_9ENTR</name>
<comment type="caution">
    <text evidence="1">The sequence shown here is derived from an EMBL/GenBank/DDBJ whole genome shotgun (WGS) entry which is preliminary data.</text>
</comment>
<dbReference type="EMBL" id="JAKIHV010000008">
    <property type="protein sequence ID" value="MDE9624180.1"/>
    <property type="molecule type" value="Genomic_DNA"/>
</dbReference>
<evidence type="ECO:0000313" key="1">
    <source>
        <dbReference type="EMBL" id="MDE9624180.1"/>
    </source>
</evidence>
<proteinExistence type="predicted"/>
<dbReference type="AlphaFoldDB" id="A0AAJ1JP73"/>
<accession>A0AAJ1JP73</accession>
<sequence>MKVGIYSLAFASDVEAAHQLQPLGMNVRTLQRHLEEGGATFGEIINEVRRDLALSQQYCAQGCSGKLLKSGLRLSTPEKEMCLIPLYFLQYYGGSSEGLSVVMRWGRSCCGQKDKKSRGAQKAKNPP</sequence>
<dbReference type="RefSeq" id="WP_193135071.1">
    <property type="nucleotide sequence ID" value="NZ_JAKIHV010000008.1"/>
</dbReference>
<evidence type="ECO:0000313" key="2">
    <source>
        <dbReference type="Proteomes" id="UP001147046"/>
    </source>
</evidence>
<protein>
    <submittedName>
        <fullName evidence="1">Uncharacterized protein</fullName>
    </submittedName>
</protein>
<dbReference type="Proteomes" id="UP001147046">
    <property type="component" value="Unassembled WGS sequence"/>
</dbReference>